<keyword evidence="1" id="KW-0472">Membrane</keyword>
<keyword evidence="1" id="KW-0812">Transmembrane</keyword>
<evidence type="ECO:0000256" key="1">
    <source>
        <dbReference type="SAM" id="Phobius"/>
    </source>
</evidence>
<dbReference type="AlphaFoldDB" id="A0A5J4QWU7"/>
<proteinExistence type="predicted"/>
<accession>A0A5J4QWU7</accession>
<name>A0A5J4QWU7_9ZZZZ</name>
<comment type="caution">
    <text evidence="2">The sequence shown here is derived from an EMBL/GenBank/DDBJ whole genome shotgun (WGS) entry which is preliminary data.</text>
</comment>
<sequence length="70" mass="8330">MAKIDDYDYEPNNGIAQYSYEVEKIRDHKLQMDALRSNIEFNKRQNKFAVFNLVLCIINVVLLIKQIFFS</sequence>
<reference evidence="2" key="1">
    <citation type="submission" date="2019-03" db="EMBL/GenBank/DDBJ databases">
        <title>Single cell metagenomics reveals metabolic interactions within the superorganism composed of flagellate Streblomastix strix and complex community of Bacteroidetes bacteria on its surface.</title>
        <authorList>
            <person name="Treitli S.C."/>
            <person name="Kolisko M."/>
            <person name="Husnik F."/>
            <person name="Keeling P."/>
            <person name="Hampl V."/>
        </authorList>
    </citation>
    <scope>NUCLEOTIDE SEQUENCE</scope>
    <source>
        <strain evidence="2">STM</strain>
    </source>
</reference>
<feature type="transmembrane region" description="Helical" evidence="1">
    <location>
        <begin position="48"/>
        <end position="68"/>
    </location>
</feature>
<organism evidence="2">
    <name type="scientific">termite gut metagenome</name>
    <dbReference type="NCBI Taxonomy" id="433724"/>
    <lineage>
        <taxon>unclassified sequences</taxon>
        <taxon>metagenomes</taxon>
        <taxon>organismal metagenomes</taxon>
    </lineage>
</organism>
<evidence type="ECO:0000313" key="2">
    <source>
        <dbReference type="EMBL" id="KAA6326417.1"/>
    </source>
</evidence>
<keyword evidence="1" id="KW-1133">Transmembrane helix</keyword>
<gene>
    <name evidence="2" type="ORF">EZS27_024472</name>
</gene>
<dbReference type="EMBL" id="SNRY01002170">
    <property type="protein sequence ID" value="KAA6326417.1"/>
    <property type="molecule type" value="Genomic_DNA"/>
</dbReference>
<protein>
    <submittedName>
        <fullName evidence="2">Uncharacterized protein</fullName>
    </submittedName>
</protein>